<proteinExistence type="predicted"/>
<gene>
    <name evidence="2" type="ORF">NPIL_469681</name>
</gene>
<protein>
    <submittedName>
        <fullName evidence="2">Uncharacterized protein</fullName>
    </submittedName>
</protein>
<feature type="compositionally biased region" description="Polar residues" evidence="1">
    <location>
        <begin position="1"/>
        <end position="10"/>
    </location>
</feature>
<evidence type="ECO:0000313" key="2">
    <source>
        <dbReference type="EMBL" id="GFT12405.1"/>
    </source>
</evidence>
<dbReference type="Proteomes" id="UP000887013">
    <property type="component" value="Unassembled WGS sequence"/>
</dbReference>
<accession>A0A8X6NG07</accession>
<feature type="region of interest" description="Disordered" evidence="1">
    <location>
        <begin position="1"/>
        <end position="43"/>
    </location>
</feature>
<dbReference type="EMBL" id="BMAW01104111">
    <property type="protein sequence ID" value="GFT12405.1"/>
    <property type="molecule type" value="Genomic_DNA"/>
</dbReference>
<name>A0A8X6NG07_NEPPI</name>
<keyword evidence="3" id="KW-1185">Reference proteome</keyword>
<sequence>MAPSISSFSQMIPAHPRERKSAESPVGGRVVTPRSRSAGALDPPKKECGIPLCVGGRVRERITTKKGAMVQMIEGKEISLAKHKDSPEKQNGSISKCSLGMNMSGGRNAQGQTPAWENGCRDGPTLMTCCGRSRPPSSTPSSRIVIVRLCARFRFVVLAFFFFRLESFPKMTVTSDRAYT</sequence>
<reference evidence="2" key="1">
    <citation type="submission" date="2020-08" db="EMBL/GenBank/DDBJ databases">
        <title>Multicomponent nature underlies the extraordinary mechanical properties of spider dragline silk.</title>
        <authorList>
            <person name="Kono N."/>
            <person name="Nakamura H."/>
            <person name="Mori M."/>
            <person name="Yoshida Y."/>
            <person name="Ohtoshi R."/>
            <person name="Malay A.D."/>
            <person name="Moran D.A.P."/>
            <person name="Tomita M."/>
            <person name="Numata K."/>
            <person name="Arakawa K."/>
        </authorList>
    </citation>
    <scope>NUCLEOTIDE SEQUENCE</scope>
</reference>
<organism evidence="2 3">
    <name type="scientific">Nephila pilipes</name>
    <name type="common">Giant wood spider</name>
    <name type="synonym">Nephila maculata</name>
    <dbReference type="NCBI Taxonomy" id="299642"/>
    <lineage>
        <taxon>Eukaryota</taxon>
        <taxon>Metazoa</taxon>
        <taxon>Ecdysozoa</taxon>
        <taxon>Arthropoda</taxon>
        <taxon>Chelicerata</taxon>
        <taxon>Arachnida</taxon>
        <taxon>Araneae</taxon>
        <taxon>Araneomorphae</taxon>
        <taxon>Entelegynae</taxon>
        <taxon>Araneoidea</taxon>
        <taxon>Nephilidae</taxon>
        <taxon>Nephila</taxon>
    </lineage>
</organism>
<dbReference type="AlphaFoldDB" id="A0A8X6NG07"/>
<evidence type="ECO:0000313" key="3">
    <source>
        <dbReference type="Proteomes" id="UP000887013"/>
    </source>
</evidence>
<comment type="caution">
    <text evidence="2">The sequence shown here is derived from an EMBL/GenBank/DDBJ whole genome shotgun (WGS) entry which is preliminary data.</text>
</comment>
<evidence type="ECO:0000256" key="1">
    <source>
        <dbReference type="SAM" id="MobiDB-lite"/>
    </source>
</evidence>